<evidence type="ECO:0000256" key="2">
    <source>
        <dbReference type="ARBA" id="ARBA00003968"/>
    </source>
</evidence>
<evidence type="ECO:0000256" key="5">
    <source>
        <dbReference type="ARBA" id="ARBA00008391"/>
    </source>
</evidence>
<keyword evidence="7 11" id="KW-0963">Cytoplasm</keyword>
<evidence type="ECO:0000256" key="3">
    <source>
        <dbReference type="ARBA" id="ARBA00004496"/>
    </source>
</evidence>
<protein>
    <recommendedName>
        <fullName evidence="6 11">Adenine phosphoribosyltransferase</fullName>
        <shortName evidence="11">APRT</shortName>
        <ecNumber evidence="6 11">2.4.2.7</ecNumber>
    </recommendedName>
</protein>
<comment type="caution">
    <text evidence="13">The sequence shown here is derived from an EMBL/GenBank/DDBJ whole genome shotgun (WGS) entry which is preliminary data.</text>
</comment>
<dbReference type="UniPathway" id="UPA00588">
    <property type="reaction ID" value="UER00646"/>
</dbReference>
<evidence type="ECO:0000256" key="4">
    <source>
        <dbReference type="ARBA" id="ARBA00004659"/>
    </source>
</evidence>
<dbReference type="GO" id="GO:0006166">
    <property type="term" value="P:purine ribonucleoside salvage"/>
    <property type="evidence" value="ECO:0007669"/>
    <property type="project" value="UniProtKB-UniRule"/>
</dbReference>
<dbReference type="RefSeq" id="WP_106228773.1">
    <property type="nucleotide sequence ID" value="NZ_PVTV01000018.1"/>
</dbReference>
<dbReference type="EC" id="2.4.2.7" evidence="6 11"/>
<evidence type="ECO:0000256" key="9">
    <source>
        <dbReference type="ARBA" id="ARBA00022679"/>
    </source>
</evidence>
<dbReference type="InterPro" id="IPR050054">
    <property type="entry name" value="UPRTase/APRTase"/>
</dbReference>
<keyword evidence="10 11" id="KW-0660">Purine salvage</keyword>
<dbReference type="InterPro" id="IPR005764">
    <property type="entry name" value="Ade_phspho_trans"/>
</dbReference>
<dbReference type="GO" id="GO:0003999">
    <property type="term" value="F:adenine phosphoribosyltransferase activity"/>
    <property type="evidence" value="ECO:0007669"/>
    <property type="project" value="UniProtKB-UniRule"/>
</dbReference>
<evidence type="ECO:0000256" key="10">
    <source>
        <dbReference type="ARBA" id="ARBA00022726"/>
    </source>
</evidence>
<dbReference type="Proteomes" id="UP000238308">
    <property type="component" value="Unassembled WGS sequence"/>
</dbReference>
<dbReference type="CDD" id="cd06223">
    <property type="entry name" value="PRTases_typeI"/>
    <property type="match status" value="1"/>
</dbReference>
<dbReference type="EMBL" id="PVTV01000018">
    <property type="protein sequence ID" value="PRY96339.1"/>
    <property type="molecule type" value="Genomic_DNA"/>
</dbReference>
<evidence type="ECO:0000256" key="11">
    <source>
        <dbReference type="HAMAP-Rule" id="MF_00004"/>
    </source>
</evidence>
<comment type="catalytic activity">
    <reaction evidence="1 11">
        <text>AMP + diphosphate = 5-phospho-alpha-D-ribose 1-diphosphate + adenine</text>
        <dbReference type="Rhea" id="RHEA:16609"/>
        <dbReference type="ChEBI" id="CHEBI:16708"/>
        <dbReference type="ChEBI" id="CHEBI:33019"/>
        <dbReference type="ChEBI" id="CHEBI:58017"/>
        <dbReference type="ChEBI" id="CHEBI:456215"/>
        <dbReference type="EC" id="2.4.2.7"/>
    </reaction>
</comment>
<feature type="domain" description="Phosphoribosyltransferase" evidence="12">
    <location>
        <begin position="34"/>
        <end position="148"/>
    </location>
</feature>
<dbReference type="FunFam" id="3.40.50.2020:FF:000021">
    <property type="entry name" value="Adenine phosphoribosyltransferase"/>
    <property type="match status" value="1"/>
</dbReference>
<evidence type="ECO:0000256" key="8">
    <source>
        <dbReference type="ARBA" id="ARBA00022676"/>
    </source>
</evidence>
<dbReference type="GO" id="GO:0006168">
    <property type="term" value="P:adenine salvage"/>
    <property type="evidence" value="ECO:0007669"/>
    <property type="project" value="InterPro"/>
</dbReference>
<keyword evidence="14" id="KW-1185">Reference proteome</keyword>
<comment type="subcellular location">
    <subcellularLocation>
        <location evidence="3 11">Cytoplasm</location>
    </subcellularLocation>
</comment>
<sequence>MNLLDYLPTVPDFPKPGIMFKDISPLLADHKAFAYAIEQLYDLSRGYKFDYLLGIEARGFIFATALAQATKKGLVLARKPNKLPKQVFSKAYGLEYGQDALQLQQDILPRDAKVLVIDDVLATGGTLIAAANLVEQAGGHVAGAVVLLEISDLLGSAKLTSANIQSKSLIKI</sequence>
<dbReference type="Gene3D" id="3.40.50.2020">
    <property type="match status" value="1"/>
</dbReference>
<dbReference type="SUPFAM" id="SSF53271">
    <property type="entry name" value="PRTase-like"/>
    <property type="match status" value="1"/>
</dbReference>
<keyword evidence="8 11" id="KW-0328">Glycosyltransferase</keyword>
<reference evidence="13 14" key="1">
    <citation type="submission" date="2018-03" db="EMBL/GenBank/DDBJ databases">
        <title>Genomic Encyclopedia of Type Strains, Phase III (KMG-III): the genomes of soil and plant-associated and newly described type strains.</title>
        <authorList>
            <person name="Whitman W."/>
        </authorList>
    </citation>
    <scope>NUCLEOTIDE SEQUENCE [LARGE SCALE GENOMIC DNA]</scope>
    <source>
        <strain evidence="13 14">MWH-P2sevCIIIb</strain>
    </source>
</reference>
<dbReference type="GO" id="GO:0005737">
    <property type="term" value="C:cytoplasm"/>
    <property type="evidence" value="ECO:0007669"/>
    <property type="project" value="UniProtKB-SubCell"/>
</dbReference>
<proteinExistence type="inferred from homology"/>
<dbReference type="InterPro" id="IPR000836">
    <property type="entry name" value="PRTase_dom"/>
</dbReference>
<comment type="similarity">
    <text evidence="5 11">Belongs to the purine/pyrimidine phosphoribosyltransferase family.</text>
</comment>
<dbReference type="GO" id="GO:0044209">
    <property type="term" value="P:AMP salvage"/>
    <property type="evidence" value="ECO:0007669"/>
    <property type="project" value="UniProtKB-UniRule"/>
</dbReference>
<dbReference type="PANTHER" id="PTHR32315:SF3">
    <property type="entry name" value="ADENINE PHOSPHORIBOSYLTRANSFERASE"/>
    <property type="match status" value="1"/>
</dbReference>
<evidence type="ECO:0000313" key="14">
    <source>
        <dbReference type="Proteomes" id="UP000238308"/>
    </source>
</evidence>
<dbReference type="Pfam" id="PF00156">
    <property type="entry name" value="Pribosyltran"/>
    <property type="match status" value="1"/>
</dbReference>
<dbReference type="NCBIfam" id="NF002636">
    <property type="entry name" value="PRK02304.1-5"/>
    <property type="match status" value="1"/>
</dbReference>
<dbReference type="PANTHER" id="PTHR32315">
    <property type="entry name" value="ADENINE PHOSPHORIBOSYLTRANSFERASE"/>
    <property type="match status" value="1"/>
</dbReference>
<comment type="subunit">
    <text evidence="11">Homodimer.</text>
</comment>
<dbReference type="InterPro" id="IPR029057">
    <property type="entry name" value="PRTase-like"/>
</dbReference>
<dbReference type="GO" id="GO:0016208">
    <property type="term" value="F:AMP binding"/>
    <property type="evidence" value="ECO:0007669"/>
    <property type="project" value="TreeGrafter"/>
</dbReference>
<dbReference type="AlphaFoldDB" id="A0A2T0XBQ4"/>
<evidence type="ECO:0000256" key="1">
    <source>
        <dbReference type="ARBA" id="ARBA00000868"/>
    </source>
</evidence>
<evidence type="ECO:0000256" key="7">
    <source>
        <dbReference type="ARBA" id="ARBA00022490"/>
    </source>
</evidence>
<dbReference type="NCBIfam" id="TIGR01090">
    <property type="entry name" value="apt"/>
    <property type="match status" value="1"/>
</dbReference>
<keyword evidence="9 11" id="KW-0808">Transferase</keyword>
<comment type="function">
    <text evidence="2 11">Catalyzes a salvage reaction resulting in the formation of AMP, that is energically less costly than de novo synthesis.</text>
</comment>
<name>A0A2T0XBQ4_9BURK</name>
<evidence type="ECO:0000313" key="13">
    <source>
        <dbReference type="EMBL" id="PRY96339.1"/>
    </source>
</evidence>
<dbReference type="HAMAP" id="MF_00004">
    <property type="entry name" value="Aden_phosphoribosyltr"/>
    <property type="match status" value="1"/>
</dbReference>
<organism evidence="13 14">
    <name type="scientific">Jezberella montanilacus</name>
    <dbReference type="NCBI Taxonomy" id="323426"/>
    <lineage>
        <taxon>Bacteria</taxon>
        <taxon>Pseudomonadati</taxon>
        <taxon>Pseudomonadota</taxon>
        <taxon>Betaproteobacteria</taxon>
        <taxon>Burkholderiales</taxon>
        <taxon>Alcaligenaceae</taxon>
        <taxon>Jezberella</taxon>
    </lineage>
</organism>
<gene>
    <name evidence="11" type="primary">apt</name>
    <name evidence="13" type="ORF">BCM14_2961</name>
</gene>
<dbReference type="GO" id="GO:0002055">
    <property type="term" value="F:adenine binding"/>
    <property type="evidence" value="ECO:0007669"/>
    <property type="project" value="TreeGrafter"/>
</dbReference>
<comment type="pathway">
    <text evidence="4 11">Purine metabolism; AMP biosynthesis via salvage pathway; AMP from adenine: step 1/1.</text>
</comment>
<dbReference type="OrthoDB" id="9803963at2"/>
<evidence type="ECO:0000259" key="12">
    <source>
        <dbReference type="Pfam" id="PF00156"/>
    </source>
</evidence>
<evidence type="ECO:0000256" key="6">
    <source>
        <dbReference type="ARBA" id="ARBA00011893"/>
    </source>
</evidence>
<accession>A0A2T0XBQ4</accession>